<evidence type="ECO:0000256" key="1">
    <source>
        <dbReference type="SAM" id="Phobius"/>
    </source>
</evidence>
<dbReference type="EMBL" id="RDQH01000335">
    <property type="protein sequence ID" value="RXH89798.1"/>
    <property type="molecule type" value="Genomic_DNA"/>
</dbReference>
<sequence>MYLGSSQCLGYVHTDVEYWTAPNNFGVIGLGSFEHMGLGPSHNIPTHYFGLALYFIYFLLPSDGVIQMSPEDKKNKSHH</sequence>
<evidence type="ECO:0000313" key="2">
    <source>
        <dbReference type="EMBL" id="RXH89798.1"/>
    </source>
</evidence>
<gene>
    <name evidence="2" type="ORF">DVH24_032155</name>
</gene>
<keyword evidence="1" id="KW-1133">Transmembrane helix</keyword>
<name>A0A498J2M2_MALDO</name>
<organism evidence="2 3">
    <name type="scientific">Malus domestica</name>
    <name type="common">Apple</name>
    <name type="synonym">Pyrus malus</name>
    <dbReference type="NCBI Taxonomy" id="3750"/>
    <lineage>
        <taxon>Eukaryota</taxon>
        <taxon>Viridiplantae</taxon>
        <taxon>Streptophyta</taxon>
        <taxon>Embryophyta</taxon>
        <taxon>Tracheophyta</taxon>
        <taxon>Spermatophyta</taxon>
        <taxon>Magnoliopsida</taxon>
        <taxon>eudicotyledons</taxon>
        <taxon>Gunneridae</taxon>
        <taxon>Pentapetalae</taxon>
        <taxon>rosids</taxon>
        <taxon>fabids</taxon>
        <taxon>Rosales</taxon>
        <taxon>Rosaceae</taxon>
        <taxon>Amygdaloideae</taxon>
        <taxon>Maleae</taxon>
        <taxon>Malus</taxon>
    </lineage>
</organism>
<keyword evidence="1" id="KW-0812">Transmembrane</keyword>
<evidence type="ECO:0000313" key="3">
    <source>
        <dbReference type="Proteomes" id="UP000290289"/>
    </source>
</evidence>
<feature type="transmembrane region" description="Helical" evidence="1">
    <location>
        <begin position="48"/>
        <end position="66"/>
    </location>
</feature>
<dbReference type="Proteomes" id="UP000290289">
    <property type="component" value="Chromosome 9"/>
</dbReference>
<proteinExistence type="predicted"/>
<protein>
    <submittedName>
        <fullName evidence="2">Uncharacterized protein</fullName>
    </submittedName>
</protein>
<dbReference type="AlphaFoldDB" id="A0A498J2M2"/>
<reference evidence="2 3" key="1">
    <citation type="submission" date="2018-10" db="EMBL/GenBank/DDBJ databases">
        <title>A high-quality apple genome assembly.</title>
        <authorList>
            <person name="Hu J."/>
        </authorList>
    </citation>
    <scope>NUCLEOTIDE SEQUENCE [LARGE SCALE GENOMIC DNA]</scope>
    <source>
        <strain evidence="3">cv. HFTH1</strain>
        <tissue evidence="2">Young leaf</tissue>
    </source>
</reference>
<accession>A0A498J2M2</accession>
<comment type="caution">
    <text evidence="2">The sequence shown here is derived from an EMBL/GenBank/DDBJ whole genome shotgun (WGS) entry which is preliminary data.</text>
</comment>
<keyword evidence="3" id="KW-1185">Reference proteome</keyword>
<keyword evidence="1" id="KW-0472">Membrane</keyword>